<evidence type="ECO:0000256" key="3">
    <source>
        <dbReference type="ARBA" id="ARBA00022771"/>
    </source>
</evidence>
<dbReference type="EMBL" id="CAJNOQ010000018">
    <property type="protein sequence ID" value="CAF0741040.1"/>
    <property type="molecule type" value="Genomic_DNA"/>
</dbReference>
<keyword evidence="1 5" id="KW-0479">Metal-binding</keyword>
<feature type="zinc finger region" description="C3H1-type" evidence="5">
    <location>
        <begin position="103"/>
        <end position="131"/>
    </location>
</feature>
<dbReference type="SUPFAM" id="SSF90229">
    <property type="entry name" value="CCCH zinc finger"/>
    <property type="match status" value="1"/>
</dbReference>
<evidence type="ECO:0000256" key="2">
    <source>
        <dbReference type="ARBA" id="ARBA00022737"/>
    </source>
</evidence>
<sequence length="165" mass="18682">MSTISCNSFEDCILDMIHNDKNMDNECFYIPSQDISSCIFGTMSNNFGLNDLSRTTHEMNIIANKAYSKAVGGPVNDLFNEGQKLTSLDLNNSGNNKSSSVARYKTELCRSFQETGLCKYDTKCQFAHGHDEIRSLHRHPKYKTILCRTYHCSGYCPWTAMPFCS</sequence>
<dbReference type="Proteomes" id="UP000681722">
    <property type="component" value="Unassembled WGS sequence"/>
</dbReference>
<organism evidence="7 9">
    <name type="scientific">Didymodactylos carnosus</name>
    <dbReference type="NCBI Taxonomy" id="1234261"/>
    <lineage>
        <taxon>Eukaryota</taxon>
        <taxon>Metazoa</taxon>
        <taxon>Spiralia</taxon>
        <taxon>Gnathifera</taxon>
        <taxon>Rotifera</taxon>
        <taxon>Eurotatoria</taxon>
        <taxon>Bdelloidea</taxon>
        <taxon>Philodinida</taxon>
        <taxon>Philodinidae</taxon>
        <taxon>Didymodactylos</taxon>
    </lineage>
</organism>
<protein>
    <recommendedName>
        <fullName evidence="6">C3H1-type domain-containing protein</fullName>
    </recommendedName>
</protein>
<keyword evidence="4 5" id="KW-0862">Zinc</keyword>
<dbReference type="SMART" id="SM00356">
    <property type="entry name" value="ZnF_C3H1"/>
    <property type="match status" value="1"/>
</dbReference>
<evidence type="ECO:0000256" key="1">
    <source>
        <dbReference type="ARBA" id="ARBA00022723"/>
    </source>
</evidence>
<evidence type="ECO:0000313" key="7">
    <source>
        <dbReference type="EMBL" id="CAF0741040.1"/>
    </source>
</evidence>
<keyword evidence="2" id="KW-0677">Repeat</keyword>
<dbReference type="InterPro" id="IPR045877">
    <property type="entry name" value="ZFP36-like"/>
</dbReference>
<evidence type="ECO:0000256" key="4">
    <source>
        <dbReference type="ARBA" id="ARBA00022833"/>
    </source>
</evidence>
<dbReference type="InterPro" id="IPR036855">
    <property type="entry name" value="Znf_CCCH_sf"/>
</dbReference>
<keyword evidence="9" id="KW-1185">Reference proteome</keyword>
<keyword evidence="3 5" id="KW-0863">Zinc-finger</keyword>
<gene>
    <name evidence="7" type="ORF">GPM918_LOCUS267</name>
    <name evidence="8" type="ORF">SRO942_LOCUS268</name>
</gene>
<reference evidence="7" key="1">
    <citation type="submission" date="2021-02" db="EMBL/GenBank/DDBJ databases">
        <authorList>
            <person name="Nowell W R."/>
        </authorList>
    </citation>
    <scope>NUCLEOTIDE SEQUENCE</scope>
</reference>
<dbReference type="Pfam" id="PF00642">
    <property type="entry name" value="zf-CCCH"/>
    <property type="match status" value="1"/>
</dbReference>
<dbReference type="GO" id="GO:0008270">
    <property type="term" value="F:zinc ion binding"/>
    <property type="evidence" value="ECO:0007669"/>
    <property type="project" value="UniProtKB-KW"/>
</dbReference>
<dbReference type="GO" id="GO:0003729">
    <property type="term" value="F:mRNA binding"/>
    <property type="evidence" value="ECO:0007669"/>
    <property type="project" value="InterPro"/>
</dbReference>
<dbReference type="PANTHER" id="PTHR12547">
    <property type="entry name" value="CCCH ZINC FINGER/TIS11-RELATED"/>
    <property type="match status" value="1"/>
</dbReference>
<dbReference type="Proteomes" id="UP000663829">
    <property type="component" value="Unassembled WGS sequence"/>
</dbReference>
<dbReference type="PROSITE" id="PS50103">
    <property type="entry name" value="ZF_C3H1"/>
    <property type="match status" value="1"/>
</dbReference>
<evidence type="ECO:0000259" key="6">
    <source>
        <dbReference type="PROSITE" id="PS50103"/>
    </source>
</evidence>
<comment type="caution">
    <text evidence="7">The sequence shown here is derived from an EMBL/GenBank/DDBJ whole genome shotgun (WGS) entry which is preliminary data.</text>
</comment>
<proteinExistence type="predicted"/>
<evidence type="ECO:0000256" key="5">
    <source>
        <dbReference type="PROSITE-ProRule" id="PRU00723"/>
    </source>
</evidence>
<evidence type="ECO:0000313" key="8">
    <source>
        <dbReference type="EMBL" id="CAF3519325.1"/>
    </source>
</evidence>
<dbReference type="PANTHER" id="PTHR12547:SF18">
    <property type="entry name" value="PROTEIN TIS11"/>
    <property type="match status" value="1"/>
</dbReference>
<dbReference type="Gene3D" id="4.10.1000.10">
    <property type="entry name" value="Zinc finger, CCCH-type"/>
    <property type="match status" value="1"/>
</dbReference>
<evidence type="ECO:0000313" key="9">
    <source>
        <dbReference type="Proteomes" id="UP000663829"/>
    </source>
</evidence>
<name>A0A813NKB8_9BILA</name>
<dbReference type="FunFam" id="4.10.1000.10:FF:000001">
    <property type="entry name" value="zinc finger CCCH domain-containing protein 15-like"/>
    <property type="match status" value="1"/>
</dbReference>
<accession>A0A813NKB8</accession>
<dbReference type="InterPro" id="IPR000571">
    <property type="entry name" value="Znf_CCCH"/>
</dbReference>
<feature type="domain" description="C3H1-type" evidence="6">
    <location>
        <begin position="103"/>
        <end position="131"/>
    </location>
</feature>
<dbReference type="EMBL" id="CAJOBC010000018">
    <property type="protein sequence ID" value="CAF3519325.1"/>
    <property type="molecule type" value="Genomic_DNA"/>
</dbReference>
<dbReference type="AlphaFoldDB" id="A0A813NKB8"/>
<dbReference type="OrthoDB" id="410307at2759"/>